<evidence type="ECO:0008006" key="4">
    <source>
        <dbReference type="Google" id="ProtNLM"/>
    </source>
</evidence>
<gene>
    <name evidence="2" type="ORF">MEUPH1_LOCUS13946</name>
</gene>
<evidence type="ECO:0000256" key="1">
    <source>
        <dbReference type="SAM" id="MobiDB-lite"/>
    </source>
</evidence>
<dbReference type="Proteomes" id="UP001160148">
    <property type="component" value="Unassembled WGS sequence"/>
</dbReference>
<proteinExistence type="predicted"/>
<dbReference type="AlphaFoldDB" id="A0AAV0WRB1"/>
<keyword evidence="3" id="KW-1185">Reference proteome</keyword>
<reference evidence="2 3" key="1">
    <citation type="submission" date="2023-01" db="EMBL/GenBank/DDBJ databases">
        <authorList>
            <person name="Whitehead M."/>
        </authorList>
    </citation>
    <scope>NUCLEOTIDE SEQUENCE [LARGE SCALE GENOMIC DNA]</scope>
</reference>
<sequence length="257" mass="27579">MRCRDTVPVLVGLRRHGQTDSATALTTEKAGVTSGTPTPSWTEVIKKGKNKKPPTSAEVAEKTEKAEKPGATRPRARARPSAILVNVGDMQFPELAKKIRGGVNQAIIGDSVVGMRQAKSGGLLIEVRGDQEHIEAVRAEVARSAGPDVQVKSLQQRALVEILDLDQWTSSDEVNQAVAGAASIGQDTVKVVSLRKRFVGSQLALVSLPQVASRKLTNAGRLRIGMVSCRVRMADTKVRCFHCLAFGHTSNNCEGPR</sequence>
<organism evidence="2 3">
    <name type="scientific">Macrosiphum euphorbiae</name>
    <name type="common">potato aphid</name>
    <dbReference type="NCBI Taxonomy" id="13131"/>
    <lineage>
        <taxon>Eukaryota</taxon>
        <taxon>Metazoa</taxon>
        <taxon>Ecdysozoa</taxon>
        <taxon>Arthropoda</taxon>
        <taxon>Hexapoda</taxon>
        <taxon>Insecta</taxon>
        <taxon>Pterygota</taxon>
        <taxon>Neoptera</taxon>
        <taxon>Paraneoptera</taxon>
        <taxon>Hemiptera</taxon>
        <taxon>Sternorrhyncha</taxon>
        <taxon>Aphidomorpha</taxon>
        <taxon>Aphidoidea</taxon>
        <taxon>Aphididae</taxon>
        <taxon>Macrosiphini</taxon>
        <taxon>Macrosiphum</taxon>
    </lineage>
</organism>
<feature type="region of interest" description="Disordered" evidence="1">
    <location>
        <begin position="28"/>
        <end position="78"/>
    </location>
</feature>
<name>A0AAV0WRB1_9HEMI</name>
<protein>
    <recommendedName>
        <fullName evidence="4">CCHC-type domain-containing protein</fullName>
    </recommendedName>
</protein>
<comment type="caution">
    <text evidence="2">The sequence shown here is derived from an EMBL/GenBank/DDBJ whole genome shotgun (WGS) entry which is preliminary data.</text>
</comment>
<dbReference type="EMBL" id="CARXXK010000002">
    <property type="protein sequence ID" value="CAI6358435.1"/>
    <property type="molecule type" value="Genomic_DNA"/>
</dbReference>
<accession>A0AAV0WRB1</accession>
<evidence type="ECO:0000313" key="2">
    <source>
        <dbReference type="EMBL" id="CAI6358435.1"/>
    </source>
</evidence>
<evidence type="ECO:0000313" key="3">
    <source>
        <dbReference type="Proteomes" id="UP001160148"/>
    </source>
</evidence>
<feature type="compositionally biased region" description="Basic and acidic residues" evidence="1">
    <location>
        <begin position="59"/>
        <end position="70"/>
    </location>
</feature>